<feature type="transmembrane region" description="Helical" evidence="1">
    <location>
        <begin position="21"/>
        <end position="42"/>
    </location>
</feature>
<keyword evidence="1" id="KW-0812">Transmembrane</keyword>
<evidence type="ECO:0000256" key="1">
    <source>
        <dbReference type="SAM" id="Phobius"/>
    </source>
</evidence>
<organism evidence="2 3">
    <name type="scientific">Gulo gulo</name>
    <name type="common">Wolverine</name>
    <name type="synonym">Gluton</name>
    <dbReference type="NCBI Taxonomy" id="48420"/>
    <lineage>
        <taxon>Eukaryota</taxon>
        <taxon>Metazoa</taxon>
        <taxon>Chordata</taxon>
        <taxon>Craniata</taxon>
        <taxon>Vertebrata</taxon>
        <taxon>Euteleostomi</taxon>
        <taxon>Mammalia</taxon>
        <taxon>Eutheria</taxon>
        <taxon>Laurasiatheria</taxon>
        <taxon>Carnivora</taxon>
        <taxon>Caniformia</taxon>
        <taxon>Musteloidea</taxon>
        <taxon>Mustelidae</taxon>
        <taxon>Guloninae</taxon>
        <taxon>Gulo</taxon>
    </lineage>
</organism>
<sequence>MKRKFPHFLFHKLHFLSRENNCYLCVYFSVPSYAILPVYFILKVVYFDISTSPFSFRLPRLVMDQNVFNLQSFPFWWTLKYFPN</sequence>
<dbReference type="AlphaFoldDB" id="A0A9X9LEQ0"/>
<feature type="non-terminal residue" evidence="2">
    <location>
        <position position="84"/>
    </location>
</feature>
<name>A0A9X9LEQ0_GULGU</name>
<keyword evidence="3" id="KW-1185">Reference proteome</keyword>
<protein>
    <submittedName>
        <fullName evidence="2">Uncharacterized protein</fullName>
    </submittedName>
</protein>
<keyword evidence="1" id="KW-0472">Membrane</keyword>
<evidence type="ECO:0000313" key="2">
    <source>
        <dbReference type="EMBL" id="VCW66178.1"/>
    </source>
</evidence>
<proteinExistence type="predicted"/>
<dbReference type="EMBL" id="CYRY02001538">
    <property type="protein sequence ID" value="VCW66178.1"/>
    <property type="molecule type" value="Genomic_DNA"/>
</dbReference>
<evidence type="ECO:0000313" key="3">
    <source>
        <dbReference type="Proteomes" id="UP000269945"/>
    </source>
</evidence>
<comment type="caution">
    <text evidence="2">The sequence shown here is derived from an EMBL/GenBank/DDBJ whole genome shotgun (WGS) entry which is preliminary data.</text>
</comment>
<accession>A0A9X9LEQ0</accession>
<reference evidence="2 3" key="1">
    <citation type="submission" date="2018-10" db="EMBL/GenBank/DDBJ databases">
        <authorList>
            <person name="Ekblom R."/>
            <person name="Jareborg N."/>
        </authorList>
    </citation>
    <scope>NUCLEOTIDE SEQUENCE [LARGE SCALE GENOMIC DNA]</scope>
    <source>
        <tissue evidence="2">Muscle</tissue>
    </source>
</reference>
<gene>
    <name evidence="2" type="ORF">BN2614_LOCUS4</name>
</gene>
<keyword evidence="1" id="KW-1133">Transmembrane helix</keyword>
<dbReference type="Proteomes" id="UP000269945">
    <property type="component" value="Unassembled WGS sequence"/>
</dbReference>